<feature type="domain" description="Aminotransferase class I/classII large" evidence="12">
    <location>
        <begin position="29"/>
        <end position="353"/>
    </location>
</feature>
<dbReference type="GO" id="GO:0000105">
    <property type="term" value="P:L-histidine biosynthetic process"/>
    <property type="evidence" value="ECO:0007669"/>
    <property type="project" value="UniProtKB-UniRule"/>
</dbReference>
<dbReference type="AlphaFoldDB" id="A0A1F6TV87"/>
<evidence type="ECO:0000256" key="7">
    <source>
        <dbReference type="ARBA" id="ARBA00022679"/>
    </source>
</evidence>
<proteinExistence type="inferred from homology"/>
<accession>A0A1F6TV87</accession>
<comment type="catalytic activity">
    <reaction evidence="10 11">
        <text>L-histidinol phosphate + 2-oxoglutarate = 3-(imidazol-4-yl)-2-oxopropyl phosphate + L-glutamate</text>
        <dbReference type="Rhea" id="RHEA:23744"/>
        <dbReference type="ChEBI" id="CHEBI:16810"/>
        <dbReference type="ChEBI" id="CHEBI:29985"/>
        <dbReference type="ChEBI" id="CHEBI:57766"/>
        <dbReference type="ChEBI" id="CHEBI:57980"/>
        <dbReference type="EC" id="2.6.1.9"/>
    </reaction>
</comment>
<name>A0A1F6TV87_9PROT</name>
<dbReference type="NCBIfam" id="TIGR01141">
    <property type="entry name" value="hisC"/>
    <property type="match status" value="1"/>
</dbReference>
<dbReference type="EMBL" id="MFSU01000013">
    <property type="protein sequence ID" value="OGI48959.1"/>
    <property type="molecule type" value="Genomic_DNA"/>
</dbReference>
<feature type="modified residue" description="N6-(pyridoxal phosphate)lysine" evidence="11">
    <location>
        <position position="219"/>
    </location>
</feature>
<evidence type="ECO:0000256" key="10">
    <source>
        <dbReference type="ARBA" id="ARBA00047481"/>
    </source>
</evidence>
<evidence type="ECO:0000256" key="6">
    <source>
        <dbReference type="ARBA" id="ARBA00022605"/>
    </source>
</evidence>
<evidence type="ECO:0000256" key="11">
    <source>
        <dbReference type="HAMAP-Rule" id="MF_01023"/>
    </source>
</evidence>
<comment type="pathway">
    <text evidence="2 11">Amino-acid biosynthesis; L-histidine biosynthesis; L-histidine from 5-phospho-alpha-D-ribose 1-diphosphate: step 7/9.</text>
</comment>
<reference evidence="13 14" key="1">
    <citation type="journal article" date="2016" name="Nat. Commun.">
        <title>Thousands of microbial genomes shed light on interconnected biogeochemical processes in an aquifer system.</title>
        <authorList>
            <person name="Anantharaman K."/>
            <person name="Brown C.T."/>
            <person name="Hug L.A."/>
            <person name="Sharon I."/>
            <person name="Castelle C.J."/>
            <person name="Probst A.J."/>
            <person name="Thomas B.C."/>
            <person name="Singh A."/>
            <person name="Wilkins M.J."/>
            <person name="Karaoz U."/>
            <person name="Brodie E.L."/>
            <person name="Williams K.H."/>
            <person name="Hubbard S.S."/>
            <person name="Banfield J.F."/>
        </authorList>
    </citation>
    <scope>NUCLEOTIDE SEQUENCE [LARGE SCALE GENOMIC DNA]</scope>
</reference>
<dbReference type="InterPro" id="IPR004839">
    <property type="entry name" value="Aminotransferase_I/II_large"/>
</dbReference>
<protein>
    <recommendedName>
        <fullName evidence="11">Histidinol-phosphate aminotransferase</fullName>
        <ecNumber evidence="11">2.6.1.9</ecNumber>
    </recommendedName>
    <alternativeName>
        <fullName evidence="11">Imidazole acetol-phosphate transaminase</fullName>
    </alternativeName>
</protein>
<dbReference type="InterPro" id="IPR015421">
    <property type="entry name" value="PyrdxlP-dep_Trfase_major"/>
</dbReference>
<keyword evidence="7 11" id="KW-0808">Transferase</keyword>
<comment type="cofactor">
    <cofactor evidence="1 11">
        <name>pyridoxal 5'-phosphate</name>
        <dbReference type="ChEBI" id="CHEBI:597326"/>
    </cofactor>
</comment>
<dbReference type="SUPFAM" id="SSF53383">
    <property type="entry name" value="PLP-dependent transferases"/>
    <property type="match status" value="1"/>
</dbReference>
<dbReference type="InterPro" id="IPR015422">
    <property type="entry name" value="PyrdxlP-dep_Trfase_small"/>
</dbReference>
<keyword evidence="5 11" id="KW-0032">Aminotransferase</keyword>
<evidence type="ECO:0000256" key="8">
    <source>
        <dbReference type="ARBA" id="ARBA00022898"/>
    </source>
</evidence>
<comment type="subunit">
    <text evidence="4 11">Homodimer.</text>
</comment>
<dbReference type="InterPro" id="IPR015424">
    <property type="entry name" value="PyrdxlP-dep_Trfase"/>
</dbReference>
<evidence type="ECO:0000256" key="3">
    <source>
        <dbReference type="ARBA" id="ARBA00007970"/>
    </source>
</evidence>
<evidence type="ECO:0000256" key="1">
    <source>
        <dbReference type="ARBA" id="ARBA00001933"/>
    </source>
</evidence>
<dbReference type="UniPathway" id="UPA00031">
    <property type="reaction ID" value="UER00012"/>
</dbReference>
<evidence type="ECO:0000313" key="13">
    <source>
        <dbReference type="EMBL" id="OGI48959.1"/>
    </source>
</evidence>
<dbReference type="Gene3D" id="3.90.1150.10">
    <property type="entry name" value="Aspartate Aminotransferase, domain 1"/>
    <property type="match status" value="1"/>
</dbReference>
<evidence type="ECO:0000256" key="2">
    <source>
        <dbReference type="ARBA" id="ARBA00005011"/>
    </source>
</evidence>
<dbReference type="GO" id="GO:0030170">
    <property type="term" value="F:pyridoxal phosphate binding"/>
    <property type="evidence" value="ECO:0007669"/>
    <property type="project" value="InterPro"/>
</dbReference>
<keyword evidence="8 11" id="KW-0663">Pyridoxal phosphate</keyword>
<dbReference type="HAMAP" id="MF_01023">
    <property type="entry name" value="HisC_aminotrans_2"/>
    <property type="match status" value="1"/>
</dbReference>
<dbReference type="STRING" id="1817760.A2151_08760"/>
<dbReference type="GO" id="GO:0004400">
    <property type="term" value="F:histidinol-phosphate transaminase activity"/>
    <property type="evidence" value="ECO:0007669"/>
    <property type="project" value="UniProtKB-UniRule"/>
</dbReference>
<evidence type="ECO:0000259" key="12">
    <source>
        <dbReference type="Pfam" id="PF00155"/>
    </source>
</evidence>
<comment type="caution">
    <text evidence="13">The sequence shown here is derived from an EMBL/GenBank/DDBJ whole genome shotgun (WGS) entry which is preliminary data.</text>
</comment>
<dbReference type="CDD" id="cd00609">
    <property type="entry name" value="AAT_like"/>
    <property type="match status" value="1"/>
</dbReference>
<dbReference type="Gene3D" id="3.40.640.10">
    <property type="entry name" value="Type I PLP-dependent aspartate aminotransferase-like (Major domain)"/>
    <property type="match status" value="1"/>
</dbReference>
<keyword evidence="9 11" id="KW-0368">Histidine biosynthesis</keyword>
<dbReference type="PANTHER" id="PTHR42885">
    <property type="entry name" value="HISTIDINOL-PHOSPHATE AMINOTRANSFERASE-RELATED"/>
    <property type="match status" value="1"/>
</dbReference>
<dbReference type="InterPro" id="IPR005861">
    <property type="entry name" value="HisP_aminotrans"/>
</dbReference>
<dbReference type="PANTHER" id="PTHR42885:SF2">
    <property type="entry name" value="HISTIDINOL-PHOSPHATE AMINOTRANSFERASE"/>
    <property type="match status" value="1"/>
</dbReference>
<gene>
    <name evidence="11" type="primary">hisC</name>
    <name evidence="13" type="ORF">A2151_08760</name>
</gene>
<sequence>MKEKSFIERLIRPEIRALKAYHVPEAHGLIKLDAMENPYAWPEELKTAWLEVLRKVEINRYPDPVAHALKEKLRAALKPPAGMELLLGNGSDELIQIILLALARPGAVVLAPTPTFVMYEMTATFVGMKFVGVPLKEDFALDLAALRRAVAEHRPAAIFLAYPNNPTGNLFAAEEIEALIRESEGLVVVDEAYHAFAGESFMDRLGRYDNLLVLRTLSKQGLAGLRLGVLAGAHAWVHELDKLRLPYNINSLTQASVEFALAHAEVLEAQAAQIRKDREALYRALCALPGVRAWPSRANFILFRVEGRSASEVHHGLRHRHVLVKNLDPAGGALQGCLRVTVGTDPENAAFLAALEKAL</sequence>
<evidence type="ECO:0000256" key="9">
    <source>
        <dbReference type="ARBA" id="ARBA00023102"/>
    </source>
</evidence>
<evidence type="ECO:0000256" key="4">
    <source>
        <dbReference type="ARBA" id="ARBA00011738"/>
    </source>
</evidence>
<comment type="similarity">
    <text evidence="3 11">Belongs to the class-II pyridoxal-phosphate-dependent aminotransferase family. Histidinol-phosphate aminotransferase subfamily.</text>
</comment>
<evidence type="ECO:0000256" key="5">
    <source>
        <dbReference type="ARBA" id="ARBA00022576"/>
    </source>
</evidence>
<keyword evidence="6 11" id="KW-0028">Amino-acid biosynthesis</keyword>
<organism evidence="13 14">
    <name type="scientific">Candidatus Muproteobacteria bacterium RBG_16_65_34</name>
    <dbReference type="NCBI Taxonomy" id="1817760"/>
    <lineage>
        <taxon>Bacteria</taxon>
        <taxon>Pseudomonadati</taxon>
        <taxon>Pseudomonadota</taxon>
        <taxon>Candidatus Muproteobacteria</taxon>
    </lineage>
</organism>
<evidence type="ECO:0000313" key="14">
    <source>
        <dbReference type="Proteomes" id="UP000178885"/>
    </source>
</evidence>
<dbReference type="Pfam" id="PF00155">
    <property type="entry name" value="Aminotran_1_2"/>
    <property type="match status" value="1"/>
</dbReference>
<dbReference type="EC" id="2.6.1.9" evidence="11"/>
<dbReference type="Proteomes" id="UP000178885">
    <property type="component" value="Unassembled WGS sequence"/>
</dbReference>